<protein>
    <recommendedName>
        <fullName evidence="1">DUF4062 domain-containing protein</fullName>
    </recommendedName>
</protein>
<keyword evidence="3" id="KW-1185">Reference proteome</keyword>
<dbReference type="Pfam" id="PF13271">
    <property type="entry name" value="DUF4062"/>
    <property type="match status" value="1"/>
</dbReference>
<organism evidence="2 3">
    <name type="scientific">Brevibacillus centrosporus</name>
    <dbReference type="NCBI Taxonomy" id="54910"/>
    <lineage>
        <taxon>Bacteria</taxon>
        <taxon>Bacillati</taxon>
        <taxon>Bacillota</taxon>
        <taxon>Bacilli</taxon>
        <taxon>Bacillales</taxon>
        <taxon>Paenibacillaceae</taxon>
        <taxon>Brevibacillus</taxon>
    </lineage>
</organism>
<evidence type="ECO:0000259" key="1">
    <source>
        <dbReference type="Pfam" id="PF13271"/>
    </source>
</evidence>
<dbReference type="AlphaFoldDB" id="A0A1I3RK80"/>
<evidence type="ECO:0000313" key="3">
    <source>
        <dbReference type="Proteomes" id="UP000198915"/>
    </source>
</evidence>
<reference evidence="3" key="1">
    <citation type="submission" date="2016-10" db="EMBL/GenBank/DDBJ databases">
        <authorList>
            <person name="Varghese N."/>
            <person name="Submissions S."/>
        </authorList>
    </citation>
    <scope>NUCLEOTIDE SEQUENCE [LARGE SCALE GENOMIC DNA]</scope>
    <source>
        <strain evidence="3">OK042</strain>
    </source>
</reference>
<dbReference type="STRING" id="1884381.SAMN05518846_103449"/>
<dbReference type="EMBL" id="FORT01000003">
    <property type="protein sequence ID" value="SFJ46252.1"/>
    <property type="molecule type" value="Genomic_DNA"/>
</dbReference>
<dbReference type="Proteomes" id="UP000198915">
    <property type="component" value="Unassembled WGS sequence"/>
</dbReference>
<feature type="domain" description="DUF4062" evidence="1">
    <location>
        <begin position="4"/>
        <end position="91"/>
    </location>
</feature>
<name>A0A1I3RK80_9BACL</name>
<proteinExistence type="predicted"/>
<dbReference type="InterPro" id="IPR025139">
    <property type="entry name" value="DUF4062"/>
</dbReference>
<accession>A0A1I3RK80</accession>
<gene>
    <name evidence="2" type="ORF">SAMN05518846_103449</name>
</gene>
<dbReference type="RefSeq" id="WP_092267458.1">
    <property type="nucleotide sequence ID" value="NZ_BJOE01000006.1"/>
</dbReference>
<evidence type="ECO:0000313" key="2">
    <source>
        <dbReference type="EMBL" id="SFJ46252.1"/>
    </source>
</evidence>
<sequence length="394" mass="44815">MKCKIFISSVGQDSLVPLRNSMYETLTGLGHEPIMYEKPSFGLALPGESSVEQCLRLVNESHIYLLFIYTAAGSYLKDANRTVTHLEYIQAWTSQKYMQIFVEKSVLQYYFQNVRSQINEYVASYEQINGTLPDCGDVFRHVEDLQHKGVLQPLVPTDPYIWALLHDIIDIHKVMVQEIALGVPKDWGSMFSDILRQGVVLIPRREQSEENERLASSYQDFTDVISSVMNKLSIREITDQRGFLSEIRSSLKGGEIKQVLGNYAIIPQGDFRDCSAVVLFKRSQDSIICEEADGRTSISPGASFDLSNQDSFVAVTYHLASPDPVLFYKESKQTFYLTLRVGEYIISFHFPAGRTWSIQKFKSCESFIYDGIMRVHGNALTIRYVKSVLRGLQS</sequence>